<feature type="transmembrane region" description="Helical" evidence="8">
    <location>
        <begin position="197"/>
        <end position="217"/>
    </location>
</feature>
<keyword evidence="3 8" id="KW-0808">Transferase</keyword>
<evidence type="ECO:0000256" key="2">
    <source>
        <dbReference type="ARBA" id="ARBA00022475"/>
    </source>
</evidence>
<dbReference type="SUPFAM" id="SSF56317">
    <property type="entry name" value="Carbon-nitrogen hydrolase"/>
    <property type="match status" value="1"/>
</dbReference>
<feature type="transmembrane region" description="Helical" evidence="8">
    <location>
        <begin position="37"/>
        <end position="52"/>
    </location>
</feature>
<dbReference type="PANTHER" id="PTHR38686:SF1">
    <property type="entry name" value="APOLIPOPROTEIN N-ACYLTRANSFERASE"/>
    <property type="match status" value="1"/>
</dbReference>
<comment type="subcellular location">
    <subcellularLocation>
        <location evidence="1 8">Cell membrane</location>
        <topology evidence="1 8">Multi-pass membrane protein</topology>
    </subcellularLocation>
</comment>
<keyword evidence="5 8" id="KW-1133">Transmembrane helix</keyword>
<keyword evidence="2 8" id="KW-1003">Cell membrane</keyword>
<dbReference type="InterPro" id="IPR004563">
    <property type="entry name" value="Apolipo_AcylTrfase"/>
</dbReference>
<comment type="pathway">
    <text evidence="8">Protein modification; lipoprotein biosynthesis (N-acyl transfer).</text>
</comment>
<evidence type="ECO:0000256" key="6">
    <source>
        <dbReference type="ARBA" id="ARBA00023136"/>
    </source>
</evidence>
<dbReference type="Pfam" id="PF00795">
    <property type="entry name" value="CN_hydrolase"/>
    <property type="match status" value="1"/>
</dbReference>
<dbReference type="HAMAP" id="MF_01148">
    <property type="entry name" value="Lnt"/>
    <property type="match status" value="1"/>
</dbReference>
<dbReference type="UniPathway" id="UPA00666"/>
<evidence type="ECO:0000256" key="5">
    <source>
        <dbReference type="ARBA" id="ARBA00022989"/>
    </source>
</evidence>
<feature type="transmembrane region" description="Helical" evidence="8">
    <location>
        <begin position="118"/>
        <end position="138"/>
    </location>
</feature>
<evidence type="ECO:0000259" key="9">
    <source>
        <dbReference type="PROSITE" id="PS50263"/>
    </source>
</evidence>
<evidence type="ECO:0000256" key="8">
    <source>
        <dbReference type="HAMAP-Rule" id="MF_01148"/>
    </source>
</evidence>
<dbReference type="NCBIfam" id="TIGR00546">
    <property type="entry name" value="lnt"/>
    <property type="match status" value="1"/>
</dbReference>
<dbReference type="InterPro" id="IPR045378">
    <property type="entry name" value="LNT_N"/>
</dbReference>
<dbReference type="Gene3D" id="3.60.110.10">
    <property type="entry name" value="Carbon-nitrogen hydrolase"/>
    <property type="match status" value="1"/>
</dbReference>
<gene>
    <name evidence="10" type="primary">lnt_2</name>
    <name evidence="8" type="synonym">lnt</name>
    <name evidence="10" type="ORF">Sya03_59510</name>
</gene>
<dbReference type="EC" id="2.3.1.269" evidence="8"/>
<accession>A0A8J4DMV6</accession>
<dbReference type="CDD" id="cd07571">
    <property type="entry name" value="ALP_N-acyl_transferase"/>
    <property type="match status" value="1"/>
</dbReference>
<evidence type="ECO:0000313" key="10">
    <source>
        <dbReference type="EMBL" id="GIJ06599.1"/>
    </source>
</evidence>
<evidence type="ECO:0000256" key="1">
    <source>
        <dbReference type="ARBA" id="ARBA00004651"/>
    </source>
</evidence>
<evidence type="ECO:0000256" key="3">
    <source>
        <dbReference type="ARBA" id="ARBA00022679"/>
    </source>
</evidence>
<evidence type="ECO:0000313" key="11">
    <source>
        <dbReference type="Proteomes" id="UP000652013"/>
    </source>
</evidence>
<feature type="transmembrane region" description="Helical" evidence="8">
    <location>
        <begin position="59"/>
        <end position="80"/>
    </location>
</feature>
<keyword evidence="11" id="KW-1185">Reference proteome</keyword>
<protein>
    <recommendedName>
        <fullName evidence="8">Apolipoprotein N-acyltransferase</fullName>
        <shortName evidence="8">ALP N-acyltransferase</shortName>
        <ecNumber evidence="8">2.3.1.269</ecNumber>
    </recommendedName>
</protein>
<comment type="function">
    <text evidence="8">Catalyzes the phospholipid dependent N-acylation of the N-terminal cysteine of apolipoprotein, the last step in lipoprotein maturation.</text>
</comment>
<dbReference type="Proteomes" id="UP000652013">
    <property type="component" value="Unassembled WGS sequence"/>
</dbReference>
<dbReference type="GO" id="GO:0005886">
    <property type="term" value="C:plasma membrane"/>
    <property type="evidence" value="ECO:0007669"/>
    <property type="project" value="UniProtKB-SubCell"/>
</dbReference>
<organism evidence="10 11">
    <name type="scientific">Spirilliplanes yamanashiensis</name>
    <dbReference type="NCBI Taxonomy" id="42233"/>
    <lineage>
        <taxon>Bacteria</taxon>
        <taxon>Bacillati</taxon>
        <taxon>Actinomycetota</taxon>
        <taxon>Actinomycetes</taxon>
        <taxon>Micromonosporales</taxon>
        <taxon>Micromonosporaceae</taxon>
        <taxon>Spirilliplanes</taxon>
    </lineage>
</organism>
<reference evidence="10" key="1">
    <citation type="submission" date="2021-01" db="EMBL/GenBank/DDBJ databases">
        <title>Whole genome shotgun sequence of Spirilliplanes yamanashiensis NBRC 15828.</title>
        <authorList>
            <person name="Komaki H."/>
            <person name="Tamura T."/>
        </authorList>
    </citation>
    <scope>NUCLEOTIDE SEQUENCE</scope>
    <source>
        <strain evidence="10">NBRC 15828</strain>
    </source>
</reference>
<keyword evidence="4 8" id="KW-0812">Transmembrane</keyword>
<dbReference type="GO" id="GO:0042158">
    <property type="term" value="P:lipoprotein biosynthetic process"/>
    <property type="evidence" value="ECO:0007669"/>
    <property type="project" value="UniProtKB-UniRule"/>
</dbReference>
<evidence type="ECO:0000256" key="4">
    <source>
        <dbReference type="ARBA" id="ARBA00022692"/>
    </source>
</evidence>
<dbReference type="InterPro" id="IPR036526">
    <property type="entry name" value="C-N_Hydrolase_sf"/>
</dbReference>
<dbReference type="AlphaFoldDB" id="A0A8J4DMV6"/>
<comment type="catalytic activity">
    <reaction evidence="8">
        <text>N-terminal S-1,2-diacyl-sn-glyceryl-L-cysteinyl-[lipoprotein] + a glycerophospholipid = N-acyl-S-1,2-diacyl-sn-glyceryl-L-cysteinyl-[lipoprotein] + a 2-acyl-sn-glycero-3-phospholipid + H(+)</text>
        <dbReference type="Rhea" id="RHEA:48228"/>
        <dbReference type="Rhea" id="RHEA-COMP:14681"/>
        <dbReference type="Rhea" id="RHEA-COMP:14684"/>
        <dbReference type="ChEBI" id="CHEBI:15378"/>
        <dbReference type="ChEBI" id="CHEBI:136912"/>
        <dbReference type="ChEBI" id="CHEBI:140656"/>
        <dbReference type="ChEBI" id="CHEBI:140657"/>
        <dbReference type="ChEBI" id="CHEBI:140660"/>
        <dbReference type="EC" id="2.3.1.269"/>
    </reaction>
</comment>
<dbReference type="PANTHER" id="PTHR38686">
    <property type="entry name" value="APOLIPOPROTEIN N-ACYLTRANSFERASE"/>
    <property type="match status" value="1"/>
</dbReference>
<evidence type="ECO:0000256" key="7">
    <source>
        <dbReference type="ARBA" id="ARBA00023315"/>
    </source>
</evidence>
<dbReference type="Pfam" id="PF20154">
    <property type="entry name" value="LNT_N"/>
    <property type="match status" value="1"/>
</dbReference>
<dbReference type="EMBL" id="BOOY01000043">
    <property type="protein sequence ID" value="GIJ06599.1"/>
    <property type="molecule type" value="Genomic_DNA"/>
</dbReference>
<feature type="transmembrane region" description="Helical" evidence="8">
    <location>
        <begin position="86"/>
        <end position="106"/>
    </location>
</feature>
<sequence length="539" mass="56546">MSQPSHVAPRRLGPVEAAFGAVLAGLSLLVAFPPYDWWAAAPVGVAMLALVVRRRSVRAGASLGAATGLVFFVPLLSFTGLQIGWWPWWLLAGVQALFLAALGAYLAACSVLADRHAWLWPLISAAGWVAQEALRSRVPFGGFPWGRLAFSQADAPAVRLAAVAGAPAVTFAVALTGGVLAVVVWRTAVEGNGRRHLRWSAAWVAGAGAVSVAGLLVPVGGTDSGRPVVVAVVQGNVPRIGLDFNAQRRAVLDNHVTATERLAQDVKHGVRPRPDLVIWPENSSDIDPLVHADAAARIDDAARAIGVPILVGAVLQGPGQGRARNASLTWLPDGGPADTYIKRHPVPFAEFVPMRGLIRRVTTLVDRVRADFVAGESPAVTDMAGTKVGPVICFEVAYDGLVRDTVRNGADLIAVQTNNATFNEAEATQQLAMVRLRAVEHGRAAVMASTVGVSAFALPDGSLHDATAWNTQAVAVRTLPVGQARTLATRLGAAPEWSAVVVAGFILAAVARSRLRLRRATAQRAVVEPLSLSAADGRS</sequence>
<proteinExistence type="inferred from homology"/>
<name>A0A8J4DMV6_9ACTN</name>
<keyword evidence="7 8" id="KW-0012">Acyltransferase</keyword>
<feature type="transmembrane region" description="Helical" evidence="8">
    <location>
        <begin position="12"/>
        <end position="31"/>
    </location>
</feature>
<dbReference type="RefSeq" id="WP_203941765.1">
    <property type="nucleotide sequence ID" value="NZ_BAAAGJ010000001.1"/>
</dbReference>
<dbReference type="PROSITE" id="PS50263">
    <property type="entry name" value="CN_HYDROLASE"/>
    <property type="match status" value="1"/>
</dbReference>
<comment type="similarity">
    <text evidence="8">Belongs to the CN hydrolase family. Apolipoprotein N-acyltransferase subfamily.</text>
</comment>
<comment type="caution">
    <text evidence="10">The sequence shown here is derived from an EMBL/GenBank/DDBJ whole genome shotgun (WGS) entry which is preliminary data.</text>
</comment>
<keyword evidence="6 8" id="KW-0472">Membrane</keyword>
<feature type="transmembrane region" description="Helical" evidence="8">
    <location>
        <begin position="158"/>
        <end position="185"/>
    </location>
</feature>
<dbReference type="InterPro" id="IPR003010">
    <property type="entry name" value="C-N_Hydrolase"/>
</dbReference>
<dbReference type="GO" id="GO:0016410">
    <property type="term" value="F:N-acyltransferase activity"/>
    <property type="evidence" value="ECO:0007669"/>
    <property type="project" value="UniProtKB-UniRule"/>
</dbReference>
<feature type="domain" description="CN hydrolase" evidence="9">
    <location>
        <begin position="228"/>
        <end position="481"/>
    </location>
</feature>